<dbReference type="Proteomes" id="UP000308528">
    <property type="component" value="Unassembled WGS sequence"/>
</dbReference>
<dbReference type="EMBL" id="SRSF01000002">
    <property type="protein sequence ID" value="THH40588.1"/>
    <property type="molecule type" value="Genomic_DNA"/>
</dbReference>
<proteinExistence type="predicted"/>
<evidence type="ECO:0000313" key="3">
    <source>
        <dbReference type="Proteomes" id="UP000308528"/>
    </source>
</evidence>
<dbReference type="RefSeq" id="WP_136457995.1">
    <property type="nucleotide sequence ID" value="NZ_SRSF01000002.1"/>
</dbReference>
<feature type="chain" id="PRO_5020306276" description="Outer membrane protein beta-barrel domain-containing protein" evidence="1">
    <location>
        <begin position="24"/>
        <end position="235"/>
    </location>
</feature>
<protein>
    <recommendedName>
        <fullName evidence="4">Outer membrane protein beta-barrel domain-containing protein</fullName>
    </recommendedName>
</protein>
<keyword evidence="3" id="KW-1185">Reference proteome</keyword>
<sequence length="235" mass="26389">MRTNLLRSSCLMVVSLASTFLCSALWAQQRLDVGVHLSPHVLTIHSETKTPVREGGLSYTEGENGVELGWAAGGYLEYEVVSGLFLRAGVDVSRKRYRYAVNARREDPSLDESGTNRVVYMAIELPVSVIYRFDYLPNNDRFLVGVGGVANRWVGDPQLETAFYRGSSNRPPLDYNRHSFTVFGGFERFLSSRFVMGIEPFVSYSPWPTEFRLETRTDAVAGLEAGVALRLRFDN</sequence>
<dbReference type="AlphaFoldDB" id="A0A4S4NQG7"/>
<reference evidence="2 3" key="1">
    <citation type="submission" date="2019-04" db="EMBL/GenBank/DDBJ databases">
        <title>Lewinella litorea sp. nov., isolated from a marine sand.</title>
        <authorList>
            <person name="Yoon J.-H."/>
        </authorList>
    </citation>
    <scope>NUCLEOTIDE SEQUENCE [LARGE SCALE GENOMIC DNA]</scope>
    <source>
        <strain evidence="2 3">HSMS-39</strain>
    </source>
</reference>
<feature type="signal peptide" evidence="1">
    <location>
        <begin position="1"/>
        <end position="23"/>
    </location>
</feature>
<evidence type="ECO:0000313" key="2">
    <source>
        <dbReference type="EMBL" id="THH40588.1"/>
    </source>
</evidence>
<dbReference type="OrthoDB" id="1491858at2"/>
<keyword evidence="1" id="KW-0732">Signal</keyword>
<evidence type="ECO:0008006" key="4">
    <source>
        <dbReference type="Google" id="ProtNLM"/>
    </source>
</evidence>
<organism evidence="2 3">
    <name type="scientific">Neolewinella litorea</name>
    <dbReference type="NCBI Taxonomy" id="2562452"/>
    <lineage>
        <taxon>Bacteria</taxon>
        <taxon>Pseudomonadati</taxon>
        <taxon>Bacteroidota</taxon>
        <taxon>Saprospiria</taxon>
        <taxon>Saprospirales</taxon>
        <taxon>Lewinellaceae</taxon>
        <taxon>Neolewinella</taxon>
    </lineage>
</organism>
<name>A0A4S4NQG7_9BACT</name>
<evidence type="ECO:0000256" key="1">
    <source>
        <dbReference type="SAM" id="SignalP"/>
    </source>
</evidence>
<accession>A0A4S4NQG7</accession>
<comment type="caution">
    <text evidence="2">The sequence shown here is derived from an EMBL/GenBank/DDBJ whole genome shotgun (WGS) entry which is preliminary data.</text>
</comment>
<gene>
    <name evidence="2" type="ORF">E4021_07605</name>
</gene>